<keyword evidence="2" id="KW-0479">Metal-binding</keyword>
<keyword evidence="4" id="KW-0862">Zinc</keyword>
<dbReference type="GO" id="GO:0046872">
    <property type="term" value="F:metal ion binding"/>
    <property type="evidence" value="ECO:0007669"/>
    <property type="project" value="UniProtKB-KW"/>
</dbReference>
<protein>
    <submittedName>
        <fullName evidence="6">MBL fold metallo-hydrolase</fullName>
    </submittedName>
</protein>
<evidence type="ECO:0000256" key="4">
    <source>
        <dbReference type="ARBA" id="ARBA00022833"/>
    </source>
</evidence>
<sequence length="298" mass="31344">MVNSSAHRDERLRRPATGGSVLLGGTKVSYVPDGVLLGRPRAWLPDTTERTWAEHPEYLDASGYLVASVGGLLVEHGDRALLIDAGLGPYAMPGDPATPNGPVRGGALLDSLAALGRAPEHIEAVALTHLHPDHTGWAAHVAPGAARPAFTRATYLVAAPEWARYGSPTPDGAAEEPAATLAPQVRTVADGEEVFPGVRARFAPGHTTGHTEYVITGGGRRLIAFGDSLHAPIQVDHPEWTCVWDDDPAAAAGHRRRLVAELAEPGTLGFGVHFADVVFGRVRRGGSGPAWRPLDAGE</sequence>
<dbReference type="SUPFAM" id="SSF56281">
    <property type="entry name" value="Metallo-hydrolase/oxidoreductase"/>
    <property type="match status" value="1"/>
</dbReference>
<dbReference type="PANTHER" id="PTHR42978:SF6">
    <property type="entry name" value="QUORUM-QUENCHING LACTONASE YTNP-RELATED"/>
    <property type="match status" value="1"/>
</dbReference>
<dbReference type="InterPro" id="IPR036866">
    <property type="entry name" value="RibonucZ/Hydroxyglut_hydro"/>
</dbReference>
<dbReference type="RefSeq" id="WP_311677252.1">
    <property type="nucleotide sequence ID" value="NZ_JAVRER010000028.1"/>
</dbReference>
<keyword evidence="3" id="KW-0378">Hydrolase</keyword>
<feature type="domain" description="Metallo-beta-lactamase" evidence="5">
    <location>
        <begin position="68"/>
        <end position="273"/>
    </location>
</feature>
<evidence type="ECO:0000256" key="1">
    <source>
        <dbReference type="ARBA" id="ARBA00007749"/>
    </source>
</evidence>
<name>A0ABD5E7U3_9ACTN</name>
<evidence type="ECO:0000256" key="2">
    <source>
        <dbReference type="ARBA" id="ARBA00022723"/>
    </source>
</evidence>
<comment type="caution">
    <text evidence="6">The sequence shown here is derived from an EMBL/GenBank/DDBJ whole genome shotgun (WGS) entry which is preliminary data.</text>
</comment>
<dbReference type="Proteomes" id="UP001183607">
    <property type="component" value="Unassembled WGS sequence"/>
</dbReference>
<dbReference type="EMBL" id="JAVRER010000028">
    <property type="protein sequence ID" value="MDT0417481.1"/>
    <property type="molecule type" value="Genomic_DNA"/>
</dbReference>
<dbReference type="GO" id="GO:0016787">
    <property type="term" value="F:hydrolase activity"/>
    <property type="evidence" value="ECO:0007669"/>
    <property type="project" value="UniProtKB-KW"/>
</dbReference>
<dbReference type="InterPro" id="IPR001279">
    <property type="entry name" value="Metallo-B-lactamas"/>
</dbReference>
<evidence type="ECO:0000313" key="6">
    <source>
        <dbReference type="EMBL" id="MDT0417481.1"/>
    </source>
</evidence>
<evidence type="ECO:0000313" key="7">
    <source>
        <dbReference type="Proteomes" id="UP001183607"/>
    </source>
</evidence>
<dbReference type="AlphaFoldDB" id="A0ABD5E7U3"/>
<dbReference type="Pfam" id="PF00753">
    <property type="entry name" value="Lactamase_B"/>
    <property type="match status" value="1"/>
</dbReference>
<dbReference type="PANTHER" id="PTHR42978">
    <property type="entry name" value="QUORUM-QUENCHING LACTONASE YTNP-RELATED-RELATED"/>
    <property type="match status" value="1"/>
</dbReference>
<gene>
    <name evidence="6" type="ORF">RM574_18505</name>
</gene>
<comment type="similarity">
    <text evidence="1">Belongs to the metallo-beta-lactamase superfamily.</text>
</comment>
<dbReference type="SMART" id="SM00849">
    <property type="entry name" value="Lactamase_B"/>
    <property type="match status" value="1"/>
</dbReference>
<organism evidence="6 7">
    <name type="scientific">Streptomyces evansiae</name>
    <dbReference type="NCBI Taxonomy" id="3075535"/>
    <lineage>
        <taxon>Bacteria</taxon>
        <taxon>Bacillati</taxon>
        <taxon>Actinomycetota</taxon>
        <taxon>Actinomycetes</taxon>
        <taxon>Kitasatosporales</taxon>
        <taxon>Streptomycetaceae</taxon>
        <taxon>Streptomyces</taxon>
    </lineage>
</organism>
<proteinExistence type="inferred from homology"/>
<dbReference type="Gene3D" id="3.60.15.10">
    <property type="entry name" value="Ribonuclease Z/Hydroxyacylglutathione hydrolase-like"/>
    <property type="match status" value="1"/>
</dbReference>
<evidence type="ECO:0000256" key="3">
    <source>
        <dbReference type="ARBA" id="ARBA00022801"/>
    </source>
</evidence>
<evidence type="ECO:0000259" key="5">
    <source>
        <dbReference type="SMART" id="SM00849"/>
    </source>
</evidence>
<dbReference type="InterPro" id="IPR051013">
    <property type="entry name" value="MBL_superfamily_lactonases"/>
</dbReference>
<accession>A0ABD5E7U3</accession>
<reference evidence="7" key="1">
    <citation type="submission" date="2023-07" db="EMBL/GenBank/DDBJ databases">
        <title>30 novel species of actinomycetes from the DSMZ collection.</title>
        <authorList>
            <person name="Nouioui I."/>
        </authorList>
    </citation>
    <scope>NUCLEOTIDE SEQUENCE [LARGE SCALE GENOMIC DNA]</scope>
    <source>
        <strain evidence="7">DSM 41982</strain>
    </source>
</reference>